<dbReference type="InterPro" id="IPR011444">
    <property type="entry name" value="DUF1549"/>
</dbReference>
<accession>A0A383E407</accession>
<feature type="non-terminal residue" evidence="2">
    <location>
        <position position="217"/>
    </location>
</feature>
<gene>
    <name evidence="2" type="ORF">METZ01_LOCUS503702</name>
</gene>
<dbReference type="PANTHER" id="PTHR35889:SF3">
    <property type="entry name" value="F-BOX DOMAIN-CONTAINING PROTEIN"/>
    <property type="match status" value="1"/>
</dbReference>
<organism evidence="2">
    <name type="scientific">marine metagenome</name>
    <dbReference type="NCBI Taxonomy" id="408172"/>
    <lineage>
        <taxon>unclassified sequences</taxon>
        <taxon>metagenomes</taxon>
        <taxon>ecological metagenomes</taxon>
    </lineage>
</organism>
<feature type="domain" description="DUF1549" evidence="1">
    <location>
        <begin position="33"/>
        <end position="204"/>
    </location>
</feature>
<evidence type="ECO:0000313" key="2">
    <source>
        <dbReference type="EMBL" id="SVE50848.1"/>
    </source>
</evidence>
<reference evidence="2" key="1">
    <citation type="submission" date="2018-05" db="EMBL/GenBank/DDBJ databases">
        <authorList>
            <person name="Lanie J.A."/>
            <person name="Ng W.-L."/>
            <person name="Kazmierczak K.M."/>
            <person name="Andrzejewski T.M."/>
            <person name="Davidsen T.M."/>
            <person name="Wayne K.J."/>
            <person name="Tettelin H."/>
            <person name="Glass J.I."/>
            <person name="Rusch D."/>
            <person name="Podicherti R."/>
            <person name="Tsui H.-C.T."/>
            <person name="Winkler M.E."/>
        </authorList>
    </citation>
    <scope>NUCLEOTIDE SEQUENCE</scope>
</reference>
<name>A0A383E407_9ZZZZ</name>
<dbReference type="Pfam" id="PF07583">
    <property type="entry name" value="PSCyt2"/>
    <property type="match status" value="1"/>
</dbReference>
<dbReference type="EMBL" id="UINC01222180">
    <property type="protein sequence ID" value="SVE50848.1"/>
    <property type="molecule type" value="Genomic_DNA"/>
</dbReference>
<protein>
    <recommendedName>
        <fullName evidence="1">DUF1549 domain-containing protein</fullName>
    </recommendedName>
</protein>
<sequence length="217" mass="24500">MRPALAIYLCLVSLSTLAAGSLHVRLDRIIAAKAGGPVAPRSDDAEFFRRVQLDFSGTIPTGPEVRTFLKNKSPDKRTKLIDQLLAKDTFASHWTDRLTVMLLERQNLGKVTEEEWRGYLTKSLKGKPKWDMIARDMIAATGTGEARPAMKFLGTADHHAMTENIARLFLGMDLKCAKCHDHPSVYEWKQAHYWGLFSYLNQTKNATNSKDKQAYFV</sequence>
<dbReference type="PANTHER" id="PTHR35889">
    <property type="entry name" value="CYCLOINULO-OLIGOSACCHARIDE FRUCTANOTRANSFERASE-RELATED"/>
    <property type="match status" value="1"/>
</dbReference>
<dbReference type="AlphaFoldDB" id="A0A383E407"/>
<proteinExistence type="predicted"/>
<evidence type="ECO:0000259" key="1">
    <source>
        <dbReference type="Pfam" id="PF07583"/>
    </source>
</evidence>